<organism evidence="2 3">
    <name type="scientific">Undibacterium fentianense</name>
    <dbReference type="NCBI Taxonomy" id="2828728"/>
    <lineage>
        <taxon>Bacteria</taxon>
        <taxon>Pseudomonadati</taxon>
        <taxon>Pseudomonadota</taxon>
        <taxon>Betaproteobacteria</taxon>
        <taxon>Burkholderiales</taxon>
        <taxon>Oxalobacteraceae</taxon>
        <taxon>Undibacterium</taxon>
    </lineage>
</organism>
<keyword evidence="3" id="KW-1185">Reference proteome</keyword>
<dbReference type="AlphaFoldDB" id="A0A941IDS2"/>
<sequence length="200" mass="23032">MLFYRKVNIFKVLGYMMINLITKLCVFMKVATLDSMKKIGFWLIFFVIFISVMFIVFSGFVASTPSDLSKNLVFIVNAQLNKQDLENNFGVSAVRDGDSKCGIVSWFGSESDCTLIEIPDQTVRSPLFDKVVKVALFPCDFTNSLSDHDRTELEIYFNCKNKKPRFRVIFQVVALSKSRPEIDVTIIERKFIRSIEVKNY</sequence>
<reference evidence="2" key="1">
    <citation type="submission" date="2021-04" db="EMBL/GenBank/DDBJ databases">
        <title>novel species isolated from subtropical streams in China.</title>
        <authorList>
            <person name="Lu H."/>
        </authorList>
    </citation>
    <scope>NUCLEOTIDE SEQUENCE</scope>
    <source>
        <strain evidence="2">FT137W</strain>
    </source>
</reference>
<keyword evidence="1" id="KW-1133">Transmembrane helix</keyword>
<evidence type="ECO:0000313" key="3">
    <source>
        <dbReference type="Proteomes" id="UP000678545"/>
    </source>
</evidence>
<dbReference type="RefSeq" id="WP_212673996.1">
    <property type="nucleotide sequence ID" value="NZ_JAGSPJ010000001.1"/>
</dbReference>
<name>A0A941IDS2_9BURK</name>
<accession>A0A941IDS2</accession>
<protein>
    <submittedName>
        <fullName evidence="2">Uncharacterized protein</fullName>
    </submittedName>
</protein>
<proteinExistence type="predicted"/>
<evidence type="ECO:0000313" key="2">
    <source>
        <dbReference type="EMBL" id="MBR7798871.1"/>
    </source>
</evidence>
<keyword evidence="1" id="KW-0812">Transmembrane</keyword>
<feature type="transmembrane region" description="Helical" evidence="1">
    <location>
        <begin position="39"/>
        <end position="62"/>
    </location>
</feature>
<gene>
    <name evidence="2" type="ORF">KDM90_02465</name>
</gene>
<evidence type="ECO:0000256" key="1">
    <source>
        <dbReference type="SAM" id="Phobius"/>
    </source>
</evidence>
<keyword evidence="1" id="KW-0472">Membrane</keyword>
<feature type="transmembrane region" description="Helical" evidence="1">
    <location>
        <begin position="12"/>
        <end position="33"/>
    </location>
</feature>
<dbReference type="EMBL" id="JAGSPJ010000001">
    <property type="protein sequence ID" value="MBR7798871.1"/>
    <property type="molecule type" value="Genomic_DNA"/>
</dbReference>
<comment type="caution">
    <text evidence="2">The sequence shown here is derived from an EMBL/GenBank/DDBJ whole genome shotgun (WGS) entry which is preliminary data.</text>
</comment>
<dbReference type="Proteomes" id="UP000678545">
    <property type="component" value="Unassembled WGS sequence"/>
</dbReference>